<reference evidence="3 4" key="1">
    <citation type="submission" date="2017-04" db="EMBL/GenBank/DDBJ databases">
        <title>Comparative genome analysis of Subtercola boreus.</title>
        <authorList>
            <person name="Cho Y.-J."/>
            <person name="Cho A."/>
            <person name="Kim O.-S."/>
            <person name="Lee J.-I."/>
        </authorList>
    </citation>
    <scope>NUCLEOTIDE SEQUENCE [LARGE SCALE GENOMIC DNA]</scope>
    <source>
        <strain evidence="3 4">P27479</strain>
    </source>
</reference>
<keyword evidence="2" id="KW-1133">Transmembrane helix</keyword>
<proteinExistence type="predicted"/>
<feature type="transmembrane region" description="Helical" evidence="2">
    <location>
        <begin position="124"/>
        <end position="141"/>
    </location>
</feature>
<evidence type="ECO:0000256" key="1">
    <source>
        <dbReference type="SAM" id="MobiDB-lite"/>
    </source>
</evidence>
<comment type="caution">
    <text evidence="3">The sequence shown here is derived from an EMBL/GenBank/DDBJ whole genome shotgun (WGS) entry which is preliminary data.</text>
</comment>
<keyword evidence="2" id="KW-0472">Membrane</keyword>
<protein>
    <recommendedName>
        <fullName evidence="5">DUF2809 domain-containing protein</fullName>
    </recommendedName>
</protein>
<dbReference type="EMBL" id="NBXB01000013">
    <property type="protein sequence ID" value="RFA16099.1"/>
    <property type="molecule type" value="Genomic_DNA"/>
</dbReference>
<dbReference type="RefSeq" id="WP_116410593.1">
    <property type="nucleotide sequence ID" value="NZ_NBXB01000013.1"/>
</dbReference>
<dbReference type="Proteomes" id="UP000256541">
    <property type="component" value="Unassembled WGS sequence"/>
</dbReference>
<dbReference type="OrthoDB" id="3874273at2"/>
<evidence type="ECO:0000313" key="3">
    <source>
        <dbReference type="EMBL" id="RFA16099.1"/>
    </source>
</evidence>
<dbReference type="AlphaFoldDB" id="A0A3E0W2V6"/>
<organism evidence="3 4">
    <name type="scientific">Subtercola boreus</name>
    <dbReference type="NCBI Taxonomy" id="120213"/>
    <lineage>
        <taxon>Bacteria</taxon>
        <taxon>Bacillati</taxon>
        <taxon>Actinomycetota</taxon>
        <taxon>Actinomycetes</taxon>
        <taxon>Micrococcales</taxon>
        <taxon>Microbacteriaceae</taxon>
        <taxon>Subtercola</taxon>
    </lineage>
</organism>
<keyword evidence="2" id="KW-0812">Transmembrane</keyword>
<evidence type="ECO:0000313" key="4">
    <source>
        <dbReference type="Proteomes" id="UP000256541"/>
    </source>
</evidence>
<name>A0A3E0W2V6_9MICO</name>
<feature type="transmembrane region" description="Helical" evidence="2">
    <location>
        <begin position="59"/>
        <end position="76"/>
    </location>
</feature>
<evidence type="ECO:0008006" key="5">
    <source>
        <dbReference type="Google" id="ProtNLM"/>
    </source>
</evidence>
<gene>
    <name evidence="3" type="ORF">B7R22_04355</name>
</gene>
<feature type="transmembrane region" description="Helical" evidence="2">
    <location>
        <begin position="83"/>
        <end position="104"/>
    </location>
</feature>
<dbReference type="InterPro" id="IPR021257">
    <property type="entry name" value="DUF2809"/>
</dbReference>
<feature type="region of interest" description="Disordered" evidence="1">
    <location>
        <begin position="1"/>
        <end position="20"/>
    </location>
</feature>
<sequence>MDPTASAPDPGIPPHDGLPRSRTLRRRLALGSAALVTIVAGLSVHTQATGAPGDIAGDALYAVLVYLVVAVIAPRVHPVRVGLVALVLCAAVELFQLTGVPLSIASTFPPAALLLGSTFSPVDLLAYAAGIAVVTALDATARRALRARPVGPRTPER</sequence>
<feature type="transmembrane region" description="Helical" evidence="2">
    <location>
        <begin position="28"/>
        <end position="47"/>
    </location>
</feature>
<dbReference type="Pfam" id="PF10990">
    <property type="entry name" value="DUF2809"/>
    <property type="match status" value="1"/>
</dbReference>
<accession>A0A3E0W2V6</accession>
<evidence type="ECO:0000256" key="2">
    <source>
        <dbReference type="SAM" id="Phobius"/>
    </source>
</evidence>